<evidence type="ECO:0000259" key="19">
    <source>
        <dbReference type="Pfam" id="PF02875"/>
    </source>
</evidence>
<evidence type="ECO:0000256" key="13">
    <source>
        <dbReference type="ARBA" id="ARBA00023316"/>
    </source>
</evidence>
<dbReference type="RefSeq" id="WP_118325684.1">
    <property type="nucleotide sequence ID" value="NZ_JAJFOZ010000092.1"/>
</dbReference>
<keyword evidence="13 17" id="KW-0961">Cell wall biogenesis/degradation</keyword>
<evidence type="ECO:0000256" key="16">
    <source>
        <dbReference type="ARBA" id="ARBA00047632"/>
    </source>
</evidence>
<dbReference type="InterPro" id="IPR013221">
    <property type="entry name" value="Mur_ligase_cen"/>
</dbReference>
<keyword evidence="9 17" id="KW-0547">Nucleotide-binding</keyword>
<evidence type="ECO:0000256" key="3">
    <source>
        <dbReference type="ARBA" id="ARBA00004752"/>
    </source>
</evidence>
<dbReference type="Proteomes" id="UP000265489">
    <property type="component" value="Unassembled WGS sequence"/>
</dbReference>
<dbReference type="EMBL" id="QRYQ01000023">
    <property type="protein sequence ID" value="RGU89764.1"/>
    <property type="molecule type" value="Genomic_DNA"/>
</dbReference>
<dbReference type="Gene3D" id="3.40.50.720">
    <property type="entry name" value="NAD(P)-binding Rossmann-like Domain"/>
    <property type="match status" value="1"/>
</dbReference>
<dbReference type="AlphaFoldDB" id="A0A395W809"/>
<dbReference type="InterPro" id="IPR005762">
    <property type="entry name" value="MurD"/>
</dbReference>
<feature type="domain" description="Mur ligase C-terminal" evidence="19">
    <location>
        <begin position="302"/>
        <end position="410"/>
    </location>
</feature>
<evidence type="ECO:0000256" key="14">
    <source>
        <dbReference type="ARBA" id="ARBA00030398"/>
    </source>
</evidence>
<keyword evidence="11 17" id="KW-0133">Cell shape</keyword>
<dbReference type="InterPro" id="IPR004101">
    <property type="entry name" value="Mur_ligase_C"/>
</dbReference>
<dbReference type="NCBIfam" id="TIGR01087">
    <property type="entry name" value="murD"/>
    <property type="match status" value="1"/>
</dbReference>
<dbReference type="InterPro" id="IPR036615">
    <property type="entry name" value="Mur_ligase_C_dom_sf"/>
</dbReference>
<dbReference type="SUPFAM" id="SSF51984">
    <property type="entry name" value="MurCD N-terminal domain"/>
    <property type="match status" value="1"/>
</dbReference>
<evidence type="ECO:0000256" key="4">
    <source>
        <dbReference type="ARBA" id="ARBA00010416"/>
    </source>
</evidence>
<evidence type="ECO:0000313" key="22">
    <source>
        <dbReference type="Proteomes" id="UP000265489"/>
    </source>
</evidence>
<dbReference type="SUPFAM" id="SSF53244">
    <property type="entry name" value="MurD-like peptide ligases, peptide-binding domain"/>
    <property type="match status" value="1"/>
</dbReference>
<comment type="catalytic activity">
    <reaction evidence="16 17 18">
        <text>UDP-N-acetyl-alpha-D-muramoyl-L-alanine + D-glutamate + ATP = UDP-N-acetyl-alpha-D-muramoyl-L-alanyl-D-glutamate + ADP + phosphate + H(+)</text>
        <dbReference type="Rhea" id="RHEA:16429"/>
        <dbReference type="ChEBI" id="CHEBI:15378"/>
        <dbReference type="ChEBI" id="CHEBI:29986"/>
        <dbReference type="ChEBI" id="CHEBI:30616"/>
        <dbReference type="ChEBI" id="CHEBI:43474"/>
        <dbReference type="ChEBI" id="CHEBI:83898"/>
        <dbReference type="ChEBI" id="CHEBI:83900"/>
        <dbReference type="ChEBI" id="CHEBI:456216"/>
        <dbReference type="EC" id="6.3.2.9"/>
    </reaction>
</comment>
<evidence type="ECO:0000256" key="8">
    <source>
        <dbReference type="ARBA" id="ARBA00022598"/>
    </source>
</evidence>
<dbReference type="Pfam" id="PF08245">
    <property type="entry name" value="Mur_ligase_M"/>
    <property type="match status" value="1"/>
</dbReference>
<comment type="similarity">
    <text evidence="4 17">Belongs to the MurCDEF family.</text>
</comment>
<dbReference type="PANTHER" id="PTHR43692">
    <property type="entry name" value="UDP-N-ACETYLMURAMOYLALANINE--D-GLUTAMATE LIGASE"/>
    <property type="match status" value="1"/>
</dbReference>
<evidence type="ECO:0000256" key="5">
    <source>
        <dbReference type="ARBA" id="ARBA00012212"/>
    </source>
</evidence>
<dbReference type="EC" id="6.3.2.9" evidence="5 17"/>
<evidence type="ECO:0000256" key="10">
    <source>
        <dbReference type="ARBA" id="ARBA00022840"/>
    </source>
</evidence>
<reference evidence="21 22" key="1">
    <citation type="submission" date="2018-08" db="EMBL/GenBank/DDBJ databases">
        <title>A genome reference for cultivated species of the human gut microbiota.</title>
        <authorList>
            <person name="Zou Y."/>
            <person name="Xue W."/>
            <person name="Luo G."/>
        </authorList>
    </citation>
    <scope>NUCLEOTIDE SEQUENCE [LARGE SCALE GENOMIC DNA]</scope>
    <source>
        <strain evidence="21 22">AF15-20</strain>
    </source>
</reference>
<evidence type="ECO:0000256" key="17">
    <source>
        <dbReference type="HAMAP-Rule" id="MF_00639"/>
    </source>
</evidence>
<dbReference type="Gene3D" id="3.90.190.20">
    <property type="entry name" value="Mur ligase, C-terminal domain"/>
    <property type="match status" value="1"/>
</dbReference>
<evidence type="ECO:0000256" key="18">
    <source>
        <dbReference type="RuleBase" id="RU003664"/>
    </source>
</evidence>
<comment type="caution">
    <text evidence="21">The sequence shown here is derived from an EMBL/GenBank/DDBJ whole genome shotgun (WGS) entry which is preliminary data.</text>
</comment>
<gene>
    <name evidence="17" type="primary">murD</name>
    <name evidence="21" type="ORF">DWW32_10200</name>
</gene>
<dbReference type="UniPathway" id="UPA00219"/>
<comment type="function">
    <text evidence="1 17 18">Cell wall formation. Catalyzes the addition of glutamate to the nucleotide precursor UDP-N-acetylmuramoyl-L-alanine (UMA).</text>
</comment>
<sequence>METVLVIGAARSGIAVSKLLLKNGYHVILTDSNKVNEKSELESLGIEVYDEGHPDCLKEKKYAFIVKNPGIPYRVPFVHYFVEQNAKIYTEIEVAYRYTKNFDYAAVTGTDGKTTVTTLLFEMLNRQKKSLVAGNIGTPLCELALEYTDTNYNVALELSNFQLLGIETFRPHVSTVTNLAPDHLDYMDSLEAYYESKMRIYENTNADDYFIRNVDDENVVKYAQNIPCRVIDFSLKRKDVDLYKDDQYAYYKDVQLFKLSDLKIVGEFNCGNAMMASCMAYLMGVSLFNIQEVIREFSGVEHRIEYVDTIDNVRFYNDSKATNTHAACAGLSAFEKNVILLCGGKDKHISFDDLKQYDAVVKKCISFGQTKDKFKDIFSNQVSVETMRDAFEKAVLFAKPGDIVLLCPACSSFDQFKNYEIRGEIFKEMVHDYASKRNEE</sequence>
<keyword evidence="7 17" id="KW-0963">Cytoplasm</keyword>
<dbReference type="GO" id="GO:0005737">
    <property type="term" value="C:cytoplasm"/>
    <property type="evidence" value="ECO:0007669"/>
    <property type="project" value="UniProtKB-SubCell"/>
</dbReference>
<keyword evidence="10 17" id="KW-0067">ATP-binding</keyword>
<name>A0A395W809_9FIRM</name>
<evidence type="ECO:0000256" key="7">
    <source>
        <dbReference type="ARBA" id="ARBA00022490"/>
    </source>
</evidence>
<evidence type="ECO:0000256" key="12">
    <source>
        <dbReference type="ARBA" id="ARBA00022984"/>
    </source>
</evidence>
<keyword evidence="17 18" id="KW-0132">Cell division</keyword>
<accession>A0A395W809</accession>
<dbReference type="InterPro" id="IPR036565">
    <property type="entry name" value="Mur-like_cat_sf"/>
</dbReference>
<organism evidence="21 22">
    <name type="scientific">Holdemanella biformis</name>
    <dbReference type="NCBI Taxonomy" id="1735"/>
    <lineage>
        <taxon>Bacteria</taxon>
        <taxon>Bacillati</taxon>
        <taxon>Bacillota</taxon>
        <taxon>Erysipelotrichia</taxon>
        <taxon>Erysipelotrichales</taxon>
        <taxon>Erysipelotrichaceae</taxon>
        <taxon>Holdemanella</taxon>
    </lineage>
</organism>
<dbReference type="GO" id="GO:0005524">
    <property type="term" value="F:ATP binding"/>
    <property type="evidence" value="ECO:0007669"/>
    <property type="project" value="UniProtKB-UniRule"/>
</dbReference>
<feature type="domain" description="Mur ligase central" evidence="20">
    <location>
        <begin position="107"/>
        <end position="280"/>
    </location>
</feature>
<keyword evidence="17 18" id="KW-0131">Cell cycle</keyword>
<proteinExistence type="inferred from homology"/>
<evidence type="ECO:0000256" key="11">
    <source>
        <dbReference type="ARBA" id="ARBA00022960"/>
    </source>
</evidence>
<comment type="subcellular location">
    <subcellularLocation>
        <location evidence="2 17 18">Cytoplasm</location>
    </subcellularLocation>
</comment>
<evidence type="ECO:0000313" key="21">
    <source>
        <dbReference type="EMBL" id="RGU89764.1"/>
    </source>
</evidence>
<dbReference type="GeneID" id="66580252"/>
<dbReference type="HAMAP" id="MF_00639">
    <property type="entry name" value="MurD"/>
    <property type="match status" value="1"/>
</dbReference>
<protein>
    <recommendedName>
        <fullName evidence="6 17">UDP-N-acetylmuramoylalanine--D-glutamate ligase</fullName>
        <ecNumber evidence="5 17">6.3.2.9</ecNumber>
    </recommendedName>
    <alternativeName>
        <fullName evidence="15 17">D-glutamic acid-adding enzyme</fullName>
    </alternativeName>
    <alternativeName>
        <fullName evidence="14 17">UDP-N-acetylmuramoyl-L-alanyl-D-glutamate synthetase</fullName>
    </alternativeName>
</protein>
<evidence type="ECO:0000256" key="15">
    <source>
        <dbReference type="ARBA" id="ARBA00032324"/>
    </source>
</evidence>
<comment type="pathway">
    <text evidence="3 17 18">Cell wall biogenesis; peptidoglycan biosynthesis.</text>
</comment>
<evidence type="ECO:0000256" key="2">
    <source>
        <dbReference type="ARBA" id="ARBA00004496"/>
    </source>
</evidence>
<evidence type="ECO:0000256" key="1">
    <source>
        <dbReference type="ARBA" id="ARBA00002734"/>
    </source>
</evidence>
<dbReference type="GO" id="GO:0009252">
    <property type="term" value="P:peptidoglycan biosynthetic process"/>
    <property type="evidence" value="ECO:0007669"/>
    <property type="project" value="UniProtKB-UniRule"/>
</dbReference>
<keyword evidence="12 17" id="KW-0573">Peptidoglycan synthesis</keyword>
<dbReference type="Pfam" id="PF02875">
    <property type="entry name" value="Mur_ligase_C"/>
    <property type="match status" value="1"/>
</dbReference>
<dbReference type="GO" id="GO:0008764">
    <property type="term" value="F:UDP-N-acetylmuramoylalanine-D-glutamate ligase activity"/>
    <property type="evidence" value="ECO:0007669"/>
    <property type="project" value="UniProtKB-UniRule"/>
</dbReference>
<dbReference type="GO" id="GO:0071555">
    <property type="term" value="P:cell wall organization"/>
    <property type="evidence" value="ECO:0007669"/>
    <property type="project" value="UniProtKB-KW"/>
</dbReference>
<evidence type="ECO:0000259" key="20">
    <source>
        <dbReference type="Pfam" id="PF08245"/>
    </source>
</evidence>
<dbReference type="SUPFAM" id="SSF53623">
    <property type="entry name" value="MurD-like peptide ligases, catalytic domain"/>
    <property type="match status" value="1"/>
</dbReference>
<evidence type="ECO:0000256" key="9">
    <source>
        <dbReference type="ARBA" id="ARBA00022741"/>
    </source>
</evidence>
<dbReference type="GO" id="GO:0051301">
    <property type="term" value="P:cell division"/>
    <property type="evidence" value="ECO:0007669"/>
    <property type="project" value="UniProtKB-KW"/>
</dbReference>
<evidence type="ECO:0000256" key="6">
    <source>
        <dbReference type="ARBA" id="ARBA00015655"/>
    </source>
</evidence>
<dbReference type="Gene3D" id="3.40.1190.10">
    <property type="entry name" value="Mur-like, catalytic domain"/>
    <property type="match status" value="1"/>
</dbReference>
<keyword evidence="8 17" id="KW-0436">Ligase</keyword>
<feature type="binding site" evidence="17">
    <location>
        <begin position="109"/>
        <end position="115"/>
    </location>
    <ligand>
        <name>ATP</name>
        <dbReference type="ChEBI" id="CHEBI:30616"/>
    </ligand>
</feature>
<dbReference type="GO" id="GO:0008360">
    <property type="term" value="P:regulation of cell shape"/>
    <property type="evidence" value="ECO:0007669"/>
    <property type="project" value="UniProtKB-KW"/>
</dbReference>
<dbReference type="PANTHER" id="PTHR43692:SF1">
    <property type="entry name" value="UDP-N-ACETYLMURAMOYLALANINE--D-GLUTAMATE LIGASE"/>
    <property type="match status" value="1"/>
</dbReference>